<feature type="domain" description="Methyltransferase type 12" evidence="1">
    <location>
        <begin position="53"/>
        <end position="149"/>
    </location>
</feature>
<gene>
    <name evidence="2" type="ORF">HNR73_001438</name>
</gene>
<keyword evidence="3" id="KW-1185">Reference proteome</keyword>
<dbReference type="Gene3D" id="3.40.50.150">
    <property type="entry name" value="Vaccinia Virus protein VP39"/>
    <property type="match status" value="1"/>
</dbReference>
<evidence type="ECO:0000259" key="1">
    <source>
        <dbReference type="Pfam" id="PF08242"/>
    </source>
</evidence>
<comment type="caution">
    <text evidence="2">The sequence shown here is derived from an EMBL/GenBank/DDBJ whole genome shotgun (WGS) entry which is preliminary data.</text>
</comment>
<sequence length="286" mass="30752">MSHQHAAHGHDHAKTEIDWLAEADRLVRAAADDAAWYAEAALLLLRPDDKLAVDFACGGAGMATALAASSDALTVVGLDRDAAMYAAVADRLPGVAFATGSFEDDPEALREAVGGAPDLIWSRNAVHHADNGQDAVATLTAMLAPGGRLALAEGGLKPRFLPYDLGIGEPGLEDALHAAIHAEYRKVSHHVRMEYGWPVALRRAGLVDVTTVPILTDLPAPLAPTDRERVVRKLTLVLSHHRDHLDPVDRAAWDRLLDPADEAWIGGREDLHHLEVRTIHIGHKPA</sequence>
<dbReference type="EMBL" id="JACHGT010000003">
    <property type="protein sequence ID" value="MBB6033588.1"/>
    <property type="molecule type" value="Genomic_DNA"/>
</dbReference>
<dbReference type="InterPro" id="IPR013217">
    <property type="entry name" value="Methyltransf_12"/>
</dbReference>
<dbReference type="RefSeq" id="WP_184786486.1">
    <property type="nucleotide sequence ID" value="NZ_BONT01000014.1"/>
</dbReference>
<evidence type="ECO:0000313" key="3">
    <source>
        <dbReference type="Proteomes" id="UP000548476"/>
    </source>
</evidence>
<dbReference type="CDD" id="cd02440">
    <property type="entry name" value="AdoMet_MTases"/>
    <property type="match status" value="1"/>
</dbReference>
<keyword evidence="2" id="KW-0489">Methyltransferase</keyword>
<name>A0A841FIC2_9ACTN</name>
<reference evidence="2 3" key="1">
    <citation type="submission" date="2020-08" db="EMBL/GenBank/DDBJ databases">
        <title>Genomic Encyclopedia of Type Strains, Phase IV (KMG-IV): sequencing the most valuable type-strain genomes for metagenomic binning, comparative biology and taxonomic classification.</title>
        <authorList>
            <person name="Goeker M."/>
        </authorList>
    </citation>
    <scope>NUCLEOTIDE SEQUENCE [LARGE SCALE GENOMIC DNA]</scope>
    <source>
        <strain evidence="2 3">YIM 65646</strain>
    </source>
</reference>
<evidence type="ECO:0000313" key="2">
    <source>
        <dbReference type="EMBL" id="MBB6033588.1"/>
    </source>
</evidence>
<dbReference type="GO" id="GO:0008168">
    <property type="term" value="F:methyltransferase activity"/>
    <property type="evidence" value="ECO:0007669"/>
    <property type="project" value="UniProtKB-KW"/>
</dbReference>
<proteinExistence type="predicted"/>
<dbReference type="InterPro" id="IPR029063">
    <property type="entry name" value="SAM-dependent_MTases_sf"/>
</dbReference>
<protein>
    <submittedName>
        <fullName evidence="2">SAM-dependent methyltransferase</fullName>
    </submittedName>
</protein>
<dbReference type="SUPFAM" id="SSF53335">
    <property type="entry name" value="S-adenosyl-L-methionine-dependent methyltransferases"/>
    <property type="match status" value="1"/>
</dbReference>
<organism evidence="2 3">
    <name type="scientific">Phytomonospora endophytica</name>
    <dbReference type="NCBI Taxonomy" id="714109"/>
    <lineage>
        <taxon>Bacteria</taxon>
        <taxon>Bacillati</taxon>
        <taxon>Actinomycetota</taxon>
        <taxon>Actinomycetes</taxon>
        <taxon>Micromonosporales</taxon>
        <taxon>Micromonosporaceae</taxon>
        <taxon>Phytomonospora</taxon>
    </lineage>
</organism>
<accession>A0A841FIC2</accession>
<dbReference type="AlphaFoldDB" id="A0A841FIC2"/>
<dbReference type="GO" id="GO:0032259">
    <property type="term" value="P:methylation"/>
    <property type="evidence" value="ECO:0007669"/>
    <property type="project" value="UniProtKB-KW"/>
</dbReference>
<keyword evidence="2" id="KW-0808">Transferase</keyword>
<dbReference type="Pfam" id="PF08242">
    <property type="entry name" value="Methyltransf_12"/>
    <property type="match status" value="1"/>
</dbReference>
<dbReference type="Proteomes" id="UP000548476">
    <property type="component" value="Unassembled WGS sequence"/>
</dbReference>